<dbReference type="eggNOG" id="ENOG502RIBU">
    <property type="taxonomic scope" value="Eukaryota"/>
</dbReference>
<feature type="compositionally biased region" description="Low complexity" evidence="1">
    <location>
        <begin position="46"/>
        <end position="68"/>
    </location>
</feature>
<feature type="compositionally biased region" description="Polar residues" evidence="1">
    <location>
        <begin position="133"/>
        <end position="150"/>
    </location>
</feature>
<dbReference type="HOGENOM" id="CLU_1573539_0_0_1"/>
<dbReference type="GeneID" id="8626923"/>
<dbReference type="OMA" id="NMALDEF"/>
<dbReference type="RefSeq" id="XP_636431.1">
    <property type="nucleotide sequence ID" value="XM_631339.1"/>
</dbReference>
<name>Q54I40_DICDI</name>
<dbReference type="InParanoid" id="Q54I40"/>
<dbReference type="FunCoup" id="Q54I40">
    <property type="interactions" value="362"/>
</dbReference>
<evidence type="ECO:0000313" key="3">
    <source>
        <dbReference type="Proteomes" id="UP000002195"/>
    </source>
</evidence>
<dbReference type="KEGG" id="ddi:DDB_G0289027"/>
<organism evidence="2 3">
    <name type="scientific">Dictyostelium discoideum</name>
    <name type="common">Social amoeba</name>
    <dbReference type="NCBI Taxonomy" id="44689"/>
    <lineage>
        <taxon>Eukaryota</taxon>
        <taxon>Amoebozoa</taxon>
        <taxon>Evosea</taxon>
        <taxon>Eumycetozoa</taxon>
        <taxon>Dictyostelia</taxon>
        <taxon>Dictyosteliales</taxon>
        <taxon>Dictyosteliaceae</taxon>
        <taxon>Dictyostelium</taxon>
    </lineage>
</organism>
<dbReference type="PaxDb" id="44689-DDB0304888"/>
<gene>
    <name evidence="2" type="ORF">DDB_G0289027</name>
</gene>
<dbReference type="AlphaFoldDB" id="Q54I40"/>
<feature type="region of interest" description="Disordered" evidence="1">
    <location>
        <begin position="130"/>
        <end position="151"/>
    </location>
</feature>
<protein>
    <submittedName>
        <fullName evidence="2">Uncharacterized protein</fullName>
    </submittedName>
</protein>
<keyword evidence="3" id="KW-1185">Reference proteome</keyword>
<dbReference type="dictyBase" id="DDB_G0289027"/>
<feature type="region of interest" description="Disordered" evidence="1">
    <location>
        <begin position="29"/>
        <end position="88"/>
    </location>
</feature>
<proteinExistence type="predicted"/>
<evidence type="ECO:0000256" key="1">
    <source>
        <dbReference type="SAM" id="MobiDB-lite"/>
    </source>
</evidence>
<evidence type="ECO:0000313" key="2">
    <source>
        <dbReference type="EMBL" id="EAL62929.1"/>
    </source>
</evidence>
<comment type="caution">
    <text evidence="2">The sequence shown here is derived from an EMBL/GenBank/DDBJ whole genome shotgun (WGS) entry which is preliminary data.</text>
</comment>
<dbReference type="Proteomes" id="UP000002195">
    <property type="component" value="Unassembled WGS sequence"/>
</dbReference>
<dbReference type="VEuPathDB" id="AmoebaDB:DDB_G0289027"/>
<sequence>MSATQKQSDVDIALTSKRINMALDEFIKESKNEKRNNHAKNRIGKTNNRPRTNTHNNNNNNNNNNNTTKKFISSPRVKKTLSVSPMKNKLVSPDKIKIQIQNNKAKPLPKPISIRPKIRVATQQRSIRAPTRSVATRPTRTVTTSSNNKPTRFVKHYEKSITLNDRFSKK</sequence>
<dbReference type="EMBL" id="AAFI02000129">
    <property type="protein sequence ID" value="EAL62929.1"/>
    <property type="molecule type" value="Genomic_DNA"/>
</dbReference>
<accession>Q54I40</accession>
<reference evidence="2 3" key="1">
    <citation type="journal article" date="2005" name="Nature">
        <title>The genome of the social amoeba Dictyostelium discoideum.</title>
        <authorList>
            <consortium name="The Dictyostelium discoideum Sequencing Consortium"/>
            <person name="Eichinger L."/>
            <person name="Pachebat J.A."/>
            <person name="Glockner G."/>
            <person name="Rajandream M.A."/>
            <person name="Sucgang R."/>
            <person name="Berriman M."/>
            <person name="Song J."/>
            <person name="Olsen R."/>
            <person name="Szafranski K."/>
            <person name="Xu Q."/>
            <person name="Tunggal B."/>
            <person name="Kummerfeld S."/>
            <person name="Madera M."/>
            <person name="Konfortov B.A."/>
            <person name="Rivero F."/>
            <person name="Bankier A.T."/>
            <person name="Lehmann R."/>
            <person name="Hamlin N."/>
            <person name="Davies R."/>
            <person name="Gaudet P."/>
            <person name="Fey P."/>
            <person name="Pilcher K."/>
            <person name="Chen G."/>
            <person name="Saunders D."/>
            <person name="Sodergren E."/>
            <person name="Davis P."/>
            <person name="Kerhornou A."/>
            <person name="Nie X."/>
            <person name="Hall N."/>
            <person name="Anjard C."/>
            <person name="Hemphill L."/>
            <person name="Bason N."/>
            <person name="Farbrother P."/>
            <person name="Desany B."/>
            <person name="Just E."/>
            <person name="Morio T."/>
            <person name="Rost R."/>
            <person name="Churcher C."/>
            <person name="Cooper J."/>
            <person name="Haydock S."/>
            <person name="van Driessche N."/>
            <person name="Cronin A."/>
            <person name="Goodhead I."/>
            <person name="Muzny D."/>
            <person name="Mourier T."/>
            <person name="Pain A."/>
            <person name="Lu M."/>
            <person name="Harper D."/>
            <person name="Lindsay R."/>
            <person name="Hauser H."/>
            <person name="James K."/>
            <person name="Quiles M."/>
            <person name="Madan Babu M."/>
            <person name="Saito T."/>
            <person name="Buchrieser C."/>
            <person name="Wardroper A."/>
            <person name="Felder M."/>
            <person name="Thangavelu M."/>
            <person name="Johnson D."/>
            <person name="Knights A."/>
            <person name="Loulseged H."/>
            <person name="Mungall K."/>
            <person name="Oliver K."/>
            <person name="Price C."/>
            <person name="Quail M.A."/>
            <person name="Urushihara H."/>
            <person name="Hernandez J."/>
            <person name="Rabbinowitsch E."/>
            <person name="Steffen D."/>
            <person name="Sanders M."/>
            <person name="Ma J."/>
            <person name="Kohara Y."/>
            <person name="Sharp S."/>
            <person name="Simmonds M."/>
            <person name="Spiegler S."/>
            <person name="Tivey A."/>
            <person name="Sugano S."/>
            <person name="White B."/>
            <person name="Walker D."/>
            <person name="Woodward J."/>
            <person name="Winckler T."/>
            <person name="Tanaka Y."/>
            <person name="Shaulsky G."/>
            <person name="Schleicher M."/>
            <person name="Weinstock G."/>
            <person name="Rosenthal A."/>
            <person name="Cox E.C."/>
            <person name="Chisholm R.L."/>
            <person name="Gibbs R."/>
            <person name="Loomis W.F."/>
            <person name="Platzer M."/>
            <person name="Kay R.R."/>
            <person name="Williams J."/>
            <person name="Dear P.H."/>
            <person name="Noegel A.A."/>
            <person name="Barrell B."/>
            <person name="Kuspa A."/>
        </authorList>
    </citation>
    <scope>NUCLEOTIDE SEQUENCE [LARGE SCALE GENOMIC DNA]</scope>
    <source>
        <strain evidence="2 3">AX4</strain>
    </source>
</reference>